<keyword evidence="6" id="KW-1185">Reference proteome</keyword>
<dbReference type="Gene3D" id="3.40.50.300">
    <property type="entry name" value="P-loop containing nucleotide triphosphate hydrolases"/>
    <property type="match status" value="1"/>
</dbReference>
<feature type="transmembrane region" description="Helical" evidence="3">
    <location>
        <begin position="648"/>
        <end position="668"/>
    </location>
</feature>
<comment type="caution">
    <text evidence="5">The sequence shown here is derived from an EMBL/GenBank/DDBJ whole genome shotgun (WGS) entry which is preliminary data.</text>
</comment>
<dbReference type="GO" id="GO:0004672">
    <property type="term" value="F:protein kinase activity"/>
    <property type="evidence" value="ECO:0007669"/>
    <property type="project" value="InterPro"/>
</dbReference>
<dbReference type="InterPro" id="IPR050167">
    <property type="entry name" value="Ser_Thr_protein_kinase"/>
</dbReference>
<dbReference type="EMBL" id="CAMKVN010004498">
    <property type="protein sequence ID" value="CAI2187186.1"/>
    <property type="molecule type" value="Genomic_DNA"/>
</dbReference>
<proteinExistence type="predicted"/>
<dbReference type="PROSITE" id="PS50011">
    <property type="entry name" value="PROTEIN_KINASE_DOM"/>
    <property type="match status" value="1"/>
</dbReference>
<evidence type="ECO:0000256" key="2">
    <source>
        <dbReference type="SAM" id="MobiDB-lite"/>
    </source>
</evidence>
<feature type="transmembrane region" description="Helical" evidence="3">
    <location>
        <begin position="30"/>
        <end position="48"/>
    </location>
</feature>
<dbReference type="SMART" id="SM00220">
    <property type="entry name" value="S_TKc"/>
    <property type="match status" value="1"/>
</dbReference>
<evidence type="ECO:0000256" key="3">
    <source>
        <dbReference type="SAM" id="Phobius"/>
    </source>
</evidence>
<dbReference type="SUPFAM" id="SSF52540">
    <property type="entry name" value="P-loop containing nucleoside triphosphate hydrolases"/>
    <property type="match status" value="1"/>
</dbReference>
<keyword evidence="3" id="KW-1133">Transmembrane helix</keyword>
<feature type="coiled-coil region" evidence="1">
    <location>
        <begin position="873"/>
        <end position="900"/>
    </location>
</feature>
<dbReference type="AlphaFoldDB" id="A0A9W4WUN3"/>
<dbReference type="PANTHER" id="PTHR23257">
    <property type="entry name" value="SERINE-THREONINE PROTEIN KINASE"/>
    <property type="match status" value="1"/>
</dbReference>
<feature type="domain" description="Protein kinase" evidence="4">
    <location>
        <begin position="624"/>
        <end position="914"/>
    </location>
</feature>
<dbReference type="Proteomes" id="UP001153678">
    <property type="component" value="Unassembled WGS sequence"/>
</dbReference>
<keyword evidence="3" id="KW-0812">Transmembrane</keyword>
<dbReference type="SUPFAM" id="SSF56112">
    <property type="entry name" value="Protein kinase-like (PK-like)"/>
    <property type="match status" value="1"/>
</dbReference>
<feature type="region of interest" description="Disordered" evidence="2">
    <location>
        <begin position="947"/>
        <end position="966"/>
    </location>
</feature>
<dbReference type="Pfam" id="PF00069">
    <property type="entry name" value="Pkinase"/>
    <property type="match status" value="1"/>
</dbReference>
<dbReference type="GO" id="GO:0007165">
    <property type="term" value="P:signal transduction"/>
    <property type="evidence" value="ECO:0007669"/>
    <property type="project" value="TreeGrafter"/>
</dbReference>
<keyword evidence="1" id="KW-0175">Coiled coil</keyword>
<dbReference type="Gene3D" id="1.10.510.10">
    <property type="entry name" value="Transferase(Phosphotransferase) domain 1"/>
    <property type="match status" value="1"/>
</dbReference>
<feature type="region of interest" description="Disordered" evidence="2">
    <location>
        <begin position="368"/>
        <end position="400"/>
    </location>
</feature>
<evidence type="ECO:0000313" key="6">
    <source>
        <dbReference type="Proteomes" id="UP001153678"/>
    </source>
</evidence>
<gene>
    <name evidence="5" type="ORF">FWILDA_LOCUS12949</name>
</gene>
<dbReference type="PANTHER" id="PTHR23257:SF969">
    <property type="entry name" value="INTEGRIN-LINKED PROTEIN KINASE"/>
    <property type="match status" value="1"/>
</dbReference>
<dbReference type="InterPro" id="IPR027417">
    <property type="entry name" value="P-loop_NTPase"/>
</dbReference>
<organism evidence="5 6">
    <name type="scientific">Funneliformis geosporum</name>
    <dbReference type="NCBI Taxonomy" id="1117311"/>
    <lineage>
        <taxon>Eukaryota</taxon>
        <taxon>Fungi</taxon>
        <taxon>Fungi incertae sedis</taxon>
        <taxon>Mucoromycota</taxon>
        <taxon>Glomeromycotina</taxon>
        <taxon>Glomeromycetes</taxon>
        <taxon>Glomerales</taxon>
        <taxon>Glomeraceae</taxon>
        <taxon>Funneliformis</taxon>
    </lineage>
</organism>
<dbReference type="GO" id="GO:0005737">
    <property type="term" value="C:cytoplasm"/>
    <property type="evidence" value="ECO:0007669"/>
    <property type="project" value="TreeGrafter"/>
</dbReference>
<keyword evidence="3" id="KW-0472">Membrane</keyword>
<feature type="compositionally biased region" description="Low complexity" evidence="2">
    <location>
        <begin position="957"/>
        <end position="966"/>
    </location>
</feature>
<evidence type="ECO:0000259" key="4">
    <source>
        <dbReference type="PROSITE" id="PS50011"/>
    </source>
</evidence>
<feature type="compositionally biased region" description="Polar residues" evidence="2">
    <location>
        <begin position="368"/>
        <end position="395"/>
    </location>
</feature>
<dbReference type="InterPro" id="IPR011009">
    <property type="entry name" value="Kinase-like_dom_sf"/>
</dbReference>
<sequence>MYNIDHYFDFDSPPKSVIKSKKKKQQHQQMLLLLLLAVAGAYYFMIYLPEEERKKLETEIQKELDEVKNDPTRGTIEKDNNALFYGKTGTGKSATLKKLCVEVNKCPLVTVKGSSLTPTKQDYDASFGPLQKFIYTITDQTSNNILLHDPNKLRYLKDCLEGGKTNIDEAAYRKGRLSNPLDFNNKLINKFNIDNFVEDFLGYDPKQPNEEGKETNELERIDEREIEVGEFFQFFWQKQESSELDAYKDGKFESPRIPETSEVLADNLPNLAEIARLTSLSSNALSQSLENIAAEIENIGNNLVDYAQNSSITDDIRELPTIIATTAVAIATGGTSLAVQAAAIGGAYLLGEISKQIKEEIGNLQNERSNEASQLNTLDQQISQKQSKLNDPNVSETEKTQIRSELASLVSQRSSSQTRIKGLDEKIESLIKQGNKTVTGGGELREELGEKNVKEHLTATDCQRIFALKSKITQILTEKGIENYNTDSQKFLKRLQHWHISNINKRIRENGISTTKFVNNPNYSKLLSNNFTNQEEVKQVYKQSQQSQLLSEIMQLEQNPTNSNSQELDSKKQQLKDLETQSKELIKFLPIETQITILQKEIQVLTSKSTKTKAEQTILESKKQELAELLKKQSNSHVNNAKPTDKTALIVGGGIFIIFTLLLILILARNHQKKEITNLEELRLGNYDYSCYDDDSESERVKQRISQGIYNKFTGSLDYLSNMKKLKELNVSNIDVNEVDLDKLPDSLEKIFYSTKERPIRLKDIHRQNLVHKDFHSGNILYPPCRITDLGLSKPVGEEKRGEKVFGVVPYVAPEVLQEKPYTKAADIYSFGMISYEVLTGLTPYHGSAHDIDDNPLNRPKADEISKIFDKWHKEIKDEKSEFTQQVQEAEKSNQKLLEEVRFPSNKLHAGAFLTSKPINTGQISKLLFASKDIDLDLEMIEEFDIKDNEQDEQDEQIAQQAIPPK</sequence>
<evidence type="ECO:0000313" key="5">
    <source>
        <dbReference type="EMBL" id="CAI2187186.1"/>
    </source>
</evidence>
<dbReference type="InterPro" id="IPR000719">
    <property type="entry name" value="Prot_kinase_dom"/>
</dbReference>
<protein>
    <submittedName>
        <fullName evidence="5">6300_t:CDS:1</fullName>
    </submittedName>
</protein>
<evidence type="ECO:0000256" key="1">
    <source>
        <dbReference type="SAM" id="Coils"/>
    </source>
</evidence>
<reference evidence="5" key="1">
    <citation type="submission" date="2022-08" db="EMBL/GenBank/DDBJ databases">
        <authorList>
            <person name="Kallberg Y."/>
            <person name="Tangrot J."/>
            <person name="Rosling A."/>
        </authorList>
    </citation>
    <scope>NUCLEOTIDE SEQUENCE</scope>
    <source>
        <strain evidence="5">Wild A</strain>
    </source>
</reference>
<name>A0A9W4WUN3_9GLOM</name>
<feature type="coiled-coil region" evidence="1">
    <location>
        <begin position="561"/>
        <end position="588"/>
    </location>
</feature>
<accession>A0A9W4WUN3</accession>
<dbReference type="GO" id="GO:0005524">
    <property type="term" value="F:ATP binding"/>
    <property type="evidence" value="ECO:0007669"/>
    <property type="project" value="InterPro"/>
</dbReference>